<protein>
    <recommendedName>
        <fullName evidence="2">asparagine synthase (glutamine-hydrolyzing)</fullName>
        <ecNumber evidence="2">6.3.5.4</ecNumber>
    </recommendedName>
</protein>
<dbReference type="SUPFAM" id="SSF52402">
    <property type="entry name" value="Adenine nucleotide alpha hydrolases-like"/>
    <property type="match status" value="1"/>
</dbReference>
<evidence type="ECO:0000313" key="6">
    <source>
        <dbReference type="EMBL" id="SDK67192.1"/>
    </source>
</evidence>
<evidence type="ECO:0000259" key="5">
    <source>
        <dbReference type="Pfam" id="PF13537"/>
    </source>
</evidence>
<reference evidence="6 7" key="1">
    <citation type="submission" date="2016-10" db="EMBL/GenBank/DDBJ databases">
        <authorList>
            <person name="de Groot N.N."/>
        </authorList>
    </citation>
    <scope>NUCLEOTIDE SEQUENCE [LARGE SCALE GENOMIC DNA]</scope>
    <source>
        <strain evidence="6 7">DSM 25294</strain>
    </source>
</reference>
<feature type="domain" description="Glutamine amidotransferase type-2" evidence="5">
    <location>
        <begin position="96"/>
        <end position="158"/>
    </location>
</feature>
<dbReference type="AlphaFoldDB" id="A0A1G9DTL1"/>
<proteinExistence type="predicted"/>
<dbReference type="SUPFAM" id="SSF56235">
    <property type="entry name" value="N-terminal nucleophile aminohydrolases (Ntn hydrolases)"/>
    <property type="match status" value="1"/>
</dbReference>
<dbReference type="EC" id="6.3.5.4" evidence="2"/>
<dbReference type="PANTHER" id="PTHR43284">
    <property type="entry name" value="ASPARAGINE SYNTHETASE (GLUTAMINE-HYDROLYZING)"/>
    <property type="match status" value="1"/>
</dbReference>
<dbReference type="GO" id="GO:0005829">
    <property type="term" value="C:cytosol"/>
    <property type="evidence" value="ECO:0007669"/>
    <property type="project" value="TreeGrafter"/>
</dbReference>
<dbReference type="InterPro" id="IPR051786">
    <property type="entry name" value="ASN_synthetase/amidase"/>
</dbReference>
<dbReference type="PANTHER" id="PTHR43284:SF1">
    <property type="entry name" value="ASPARAGINE SYNTHETASE"/>
    <property type="match status" value="1"/>
</dbReference>
<evidence type="ECO:0000256" key="1">
    <source>
        <dbReference type="ARBA" id="ARBA00005187"/>
    </source>
</evidence>
<dbReference type="InterPro" id="IPR029055">
    <property type="entry name" value="Ntn_hydrolases_N"/>
</dbReference>
<dbReference type="Pfam" id="PF13537">
    <property type="entry name" value="GATase_7"/>
    <property type="match status" value="1"/>
</dbReference>
<dbReference type="InterPro" id="IPR017932">
    <property type="entry name" value="GATase_2_dom"/>
</dbReference>
<dbReference type="STRING" id="571298.SAMN04488026_104912"/>
<keyword evidence="7" id="KW-1185">Reference proteome</keyword>
<dbReference type="GO" id="GO:0004066">
    <property type="term" value="F:asparagine synthase (glutamine-hydrolyzing) activity"/>
    <property type="evidence" value="ECO:0007669"/>
    <property type="project" value="UniProtKB-EC"/>
</dbReference>
<dbReference type="Gene3D" id="3.60.20.10">
    <property type="entry name" value="Glutamine Phosphoribosylpyrophosphate, subunit 1, domain 1"/>
    <property type="match status" value="1"/>
</dbReference>
<evidence type="ECO:0000313" key="7">
    <source>
        <dbReference type="Proteomes" id="UP000199382"/>
    </source>
</evidence>
<dbReference type="Proteomes" id="UP000199382">
    <property type="component" value="Unassembled WGS sequence"/>
</dbReference>
<comment type="catalytic activity">
    <reaction evidence="3">
        <text>L-aspartate + L-glutamine + ATP + H2O = L-asparagine + L-glutamate + AMP + diphosphate + H(+)</text>
        <dbReference type="Rhea" id="RHEA:12228"/>
        <dbReference type="ChEBI" id="CHEBI:15377"/>
        <dbReference type="ChEBI" id="CHEBI:15378"/>
        <dbReference type="ChEBI" id="CHEBI:29985"/>
        <dbReference type="ChEBI" id="CHEBI:29991"/>
        <dbReference type="ChEBI" id="CHEBI:30616"/>
        <dbReference type="ChEBI" id="CHEBI:33019"/>
        <dbReference type="ChEBI" id="CHEBI:58048"/>
        <dbReference type="ChEBI" id="CHEBI:58359"/>
        <dbReference type="ChEBI" id="CHEBI:456215"/>
        <dbReference type="EC" id="6.3.5.4"/>
    </reaction>
</comment>
<name>A0A1G9DTL1_9RHOB</name>
<dbReference type="GO" id="GO:0006529">
    <property type="term" value="P:asparagine biosynthetic process"/>
    <property type="evidence" value="ECO:0007669"/>
    <property type="project" value="InterPro"/>
</dbReference>
<dbReference type="InterPro" id="IPR014729">
    <property type="entry name" value="Rossmann-like_a/b/a_fold"/>
</dbReference>
<accession>A0A1G9DTL1</accession>
<sequence length="633" mass="71333">MDLIFGILHLDGRPVDDGVLNRMADGLPVAPDIERSLDLHCQGPLGMGRLTLGRRSLRRELTQEAGLHCVADARLYTAPGADSPKDLSPEERERLLCRLHARYGDDAARPIDGDFAYAIWNEKSQRLSLIRDHVGVRPLFYVHEAGKFLLWASHSTLILHSRLISEEFDLGTAVANFVYDASDVEGTLVKGLKRLPAAHAMHVTASGDVTMRRYWELKCKDPIPESASFEECAQTLKRYLSEAVLRRLPKREVIGAHLSGGLDSTAISVLAARALQQDGRPLHTYSFVSRTRPDVHLLDERPYSDATVQGEPNIYNTKIAPPEDFADHIGALRDRMAVYFGAEERILDAAERDTVDVILSGWGGDEVVSFAGQGAYGELFLRGRWRQLLQEIHARSERTGARKTSILANEVAETLVPPRLWNTLRRVAGKKDVPETVDEKLIKMLQPAFRKTTKRATRPGANTRKNRLNRFNDGFVAYRLENWAMQGAARGIQYTFPMLDRHLLEYAIRLPAGFLRKDGLGRAIFREAIRDLVPESVRTLRQKQTPFPCNLLRLAEQRDDYLGELQQMRRDPRLTRVVDFDAVEQTLRQVPDVDEVKAAFNAEASGGSSPSMELVFADEPLIFLRFLKMRLDS</sequence>
<dbReference type="Gene3D" id="3.40.50.620">
    <property type="entry name" value="HUPs"/>
    <property type="match status" value="1"/>
</dbReference>
<dbReference type="EMBL" id="FNEK01000049">
    <property type="protein sequence ID" value="SDK67192.1"/>
    <property type="molecule type" value="Genomic_DNA"/>
</dbReference>
<feature type="domain" description="Asparagine synthetase" evidence="4">
    <location>
        <begin position="236"/>
        <end position="592"/>
    </location>
</feature>
<comment type="pathway">
    <text evidence="1">Amino-acid biosynthesis; L-asparagine biosynthesis; L-asparagine from L-aspartate (L-Gln route): step 1/1.</text>
</comment>
<evidence type="ECO:0000256" key="3">
    <source>
        <dbReference type="ARBA" id="ARBA00048741"/>
    </source>
</evidence>
<evidence type="ECO:0000256" key="2">
    <source>
        <dbReference type="ARBA" id="ARBA00012737"/>
    </source>
</evidence>
<organism evidence="6 7">
    <name type="scientific">Aliiruegeria lutimaris</name>
    <dbReference type="NCBI Taxonomy" id="571298"/>
    <lineage>
        <taxon>Bacteria</taxon>
        <taxon>Pseudomonadati</taxon>
        <taxon>Pseudomonadota</taxon>
        <taxon>Alphaproteobacteria</taxon>
        <taxon>Rhodobacterales</taxon>
        <taxon>Roseobacteraceae</taxon>
        <taxon>Aliiruegeria</taxon>
    </lineage>
</organism>
<dbReference type="InterPro" id="IPR001962">
    <property type="entry name" value="Asn_synthase"/>
</dbReference>
<dbReference type="RefSeq" id="WP_093160783.1">
    <property type="nucleotide sequence ID" value="NZ_FNEK01000049.1"/>
</dbReference>
<dbReference type="Pfam" id="PF00733">
    <property type="entry name" value="Asn_synthase"/>
    <property type="match status" value="1"/>
</dbReference>
<dbReference type="OrthoDB" id="9763290at2"/>
<gene>
    <name evidence="6" type="ORF">SAMN04488026_104912</name>
</gene>
<evidence type="ECO:0000259" key="4">
    <source>
        <dbReference type="Pfam" id="PF00733"/>
    </source>
</evidence>